<proteinExistence type="inferred from homology"/>
<dbReference type="PANTHER" id="PTHR46795:SF3">
    <property type="entry name" value="ABC TRANSPORTER PERMEASE"/>
    <property type="match status" value="1"/>
</dbReference>
<dbReference type="KEGG" id="ssw:SSGZ1_1424"/>
<evidence type="ECO:0000256" key="1">
    <source>
        <dbReference type="ARBA" id="ARBA00004651"/>
    </source>
</evidence>
<dbReference type="Proteomes" id="UP000002359">
    <property type="component" value="Chromosome"/>
</dbReference>
<accession>D5AJ65</accession>
<reference evidence="8 9" key="1">
    <citation type="journal article" date="2009" name="J. Infect. Dis.">
        <title>Clinical, experimental, and genomic differences between intermediately pathogenic, highly pathogenic, and epidemic Streptococcus suis.</title>
        <authorList>
            <person name="Ye C."/>
            <person name="Zheng H."/>
            <person name="Zhang J."/>
            <person name="Jing H."/>
            <person name="Wang L."/>
            <person name="Xiong Y."/>
            <person name="Wang W."/>
            <person name="Zhou Z."/>
            <person name="Sun Q."/>
            <person name="Luo X."/>
            <person name="Du H."/>
            <person name="Gottschalk M."/>
            <person name="Xu J."/>
        </authorList>
    </citation>
    <scope>NUCLEOTIDE SEQUENCE [LARGE SCALE GENOMIC DNA]</scope>
    <source>
        <strain evidence="8 9">GZ1</strain>
    </source>
</reference>
<dbReference type="HOGENOM" id="CLU_022800_2_3_9"/>
<dbReference type="GO" id="GO:0055085">
    <property type="term" value="P:transmembrane transport"/>
    <property type="evidence" value="ECO:0007669"/>
    <property type="project" value="UniProtKB-UniRule"/>
</dbReference>
<dbReference type="InterPro" id="IPR003838">
    <property type="entry name" value="ABC3_permease_C"/>
</dbReference>
<dbReference type="Pfam" id="PF02687">
    <property type="entry name" value="FtsX"/>
    <property type="match status" value="1"/>
</dbReference>
<dbReference type="GO" id="GO:0005886">
    <property type="term" value="C:plasma membrane"/>
    <property type="evidence" value="ECO:0007669"/>
    <property type="project" value="UniProtKB-SubCell"/>
</dbReference>
<feature type="transmembrane region" description="Helical" evidence="6">
    <location>
        <begin position="105"/>
        <end position="131"/>
    </location>
</feature>
<feature type="transmembrane region" description="Helical" evidence="6">
    <location>
        <begin position="629"/>
        <end position="662"/>
    </location>
</feature>
<feature type="transmembrane region" description="Helical" evidence="6">
    <location>
        <begin position="542"/>
        <end position="570"/>
    </location>
</feature>
<feature type="transmembrane region" description="Helical" evidence="6">
    <location>
        <begin position="604"/>
        <end position="623"/>
    </location>
</feature>
<feature type="transmembrane region" description="Helical" evidence="6">
    <location>
        <begin position="161"/>
        <end position="180"/>
    </location>
</feature>
<dbReference type="InterPro" id="IPR027022">
    <property type="entry name" value="ABC_permease_BceB-typ"/>
</dbReference>
<feature type="transmembrane region" description="Helical" evidence="6">
    <location>
        <begin position="201"/>
        <end position="220"/>
    </location>
</feature>
<keyword evidence="5 6" id="KW-0472">Membrane</keyword>
<keyword evidence="3 6" id="KW-0812">Transmembrane</keyword>
<keyword evidence="6" id="KW-0813">Transport</keyword>
<feature type="transmembrane region" description="Helical" evidence="6">
    <location>
        <begin position="21"/>
        <end position="41"/>
    </location>
</feature>
<evidence type="ECO:0000256" key="6">
    <source>
        <dbReference type="PIRNR" id="PIRNR018968"/>
    </source>
</evidence>
<dbReference type="PIRSF" id="PIRSF018968">
    <property type="entry name" value="ABC_permease_BceB"/>
    <property type="match status" value="1"/>
</dbReference>
<gene>
    <name evidence="8" type="ordered locus">SSGZ1_1424</name>
</gene>
<evidence type="ECO:0000256" key="3">
    <source>
        <dbReference type="ARBA" id="ARBA00022692"/>
    </source>
</evidence>
<evidence type="ECO:0000256" key="2">
    <source>
        <dbReference type="ARBA" id="ARBA00022475"/>
    </source>
</evidence>
<evidence type="ECO:0000256" key="5">
    <source>
        <dbReference type="ARBA" id="ARBA00023136"/>
    </source>
</evidence>
<feature type="domain" description="ABC3 transporter permease C-terminal" evidence="7">
    <location>
        <begin position="64"/>
        <end position="176"/>
    </location>
</feature>
<dbReference type="PATRIC" id="fig|423211.3.peg.1404"/>
<sequence>MSSMFGLTVRLALTNLKKNRRLYFPYALMTILSTAIAYIFASLAFHPDLGQVKGANGVIQVLGFGMIVVMLAVAIMVFYANSFVMKQRSKEFGVYSILGLEKKHLFLMTFLENLVFSVGTILAGLLLGLALDKLFYALLLKAMQMPVVLASTFQLKSLVTVFIYLFGIFALVSLFNIGNLGLTDSLKLVQGKKRGDKKTGFLWLQTLLVLILLGAGYAIAQLVTSPMQAIPSFFGATLLVIFGTYLLFHAGVISLLNWLKNRQTYYYKPDNFISVSNLIFRMRKNALGLATITILSSMFLVTMVGGLNIYIGGKDYIANQNPNDYSIDVGMQPTTSKAQTEKWEEWAEAILEETDIPVESKVVYPYQQAYFSEVANQQVRFLTEKESWMDFSNQVGVGYILDKATYEKMTSQKLELAADQVAIYSKGVQYQAGQTLTFDEKEMEVAQVLPKNVTLGHLPDHVTFNFSKYLVIVVQDLTIFENQAENRYYMGFESSLSEEEQVNSQEVFLSGSFESELWESNILPNGTNAISLAYRAYAMRSFFSFAGSLFFIGLLLSLIFLMAVVLVIYFKQISEGYEDRDRFVIMTKVGLDEDQTRQSIRKQLLTVFFLPILLAFVHLAFAYKMLSSILLSIGVVNAGLMLQVTAGICGGYLLLYLVVYAITTRSYKQIIS</sequence>
<evidence type="ECO:0000313" key="8">
    <source>
        <dbReference type="EMBL" id="ADE31880.1"/>
    </source>
</evidence>
<dbReference type="PANTHER" id="PTHR46795">
    <property type="entry name" value="ABC TRANSPORTER PERMEASE-RELATED-RELATED"/>
    <property type="match status" value="1"/>
</dbReference>
<feature type="transmembrane region" description="Helical" evidence="6">
    <location>
        <begin position="232"/>
        <end position="259"/>
    </location>
</feature>
<organism evidence="8 9">
    <name type="scientific">Streptococcus suis (strain GZ1)</name>
    <dbReference type="NCBI Taxonomy" id="423211"/>
    <lineage>
        <taxon>Bacteria</taxon>
        <taxon>Bacillati</taxon>
        <taxon>Bacillota</taxon>
        <taxon>Bacilli</taxon>
        <taxon>Lactobacillales</taxon>
        <taxon>Streptococcaceae</taxon>
        <taxon>Streptococcus</taxon>
    </lineage>
</organism>
<comment type="subcellular location">
    <subcellularLocation>
        <location evidence="1 6">Cell membrane</location>
        <topology evidence="1 6">Multi-pass membrane protein</topology>
    </subcellularLocation>
</comment>
<name>D5AJ65_STRGZ</name>
<dbReference type="AlphaFoldDB" id="D5AJ65"/>
<feature type="transmembrane region" description="Helical" evidence="6">
    <location>
        <begin position="61"/>
        <end position="84"/>
    </location>
</feature>
<evidence type="ECO:0000313" key="9">
    <source>
        <dbReference type="Proteomes" id="UP000002359"/>
    </source>
</evidence>
<keyword evidence="2 6" id="KW-1003">Cell membrane</keyword>
<dbReference type="EMBL" id="CP000837">
    <property type="protein sequence ID" value="ADE31880.1"/>
    <property type="molecule type" value="Genomic_DNA"/>
</dbReference>
<evidence type="ECO:0000259" key="7">
    <source>
        <dbReference type="Pfam" id="PF02687"/>
    </source>
</evidence>
<dbReference type="InterPro" id="IPR052536">
    <property type="entry name" value="ABC-4_Integral_Memb_Prot"/>
</dbReference>
<evidence type="ECO:0000256" key="4">
    <source>
        <dbReference type="ARBA" id="ARBA00022989"/>
    </source>
</evidence>
<protein>
    <submittedName>
        <fullName evidence="8">Putative permease protein</fullName>
    </submittedName>
</protein>
<comment type="similarity">
    <text evidence="6">Belongs to the ABC-4 integral membrane protein family.</text>
</comment>
<keyword evidence="4 6" id="KW-1133">Transmembrane helix</keyword>
<feature type="transmembrane region" description="Helical" evidence="6">
    <location>
        <begin position="286"/>
        <end position="311"/>
    </location>
</feature>